<dbReference type="PATRIC" id="fig|84022.5.peg.668"/>
<dbReference type="Proteomes" id="UP000035704">
    <property type="component" value="Chromosome"/>
</dbReference>
<dbReference type="RefSeq" id="WP_044825211.1">
    <property type="nucleotide sequence ID" value="NZ_CP009687.1"/>
</dbReference>
<dbReference type="EMBL" id="CP009687">
    <property type="protein sequence ID" value="AKL96177.1"/>
    <property type="molecule type" value="Genomic_DNA"/>
</dbReference>
<keyword evidence="2" id="KW-1185">Reference proteome</keyword>
<sequence>MVISFLDLLGFSWLVEYDLEAAYDNLDLFNRIIKTKIIDDKCHPKDSYPADMHEFAENTSVTSFSNMISISDSLIIGSENANIFMKQLCNFVSSAFIESNRYFRKPFNNIKEVKDKYEFIGDTSRERKSCAFPLLFRGGISIGKLGEIIFSPELQIINNVAKENGLNVCGIPYLEAIRLEKSGKGPRLFCSQTFVQALDTENKKAIKYVEIIKGKKVYEIVWTYYAFEAMENSSNKMCNIRRCLDQTILPPAINLYNYFKNDEINNLHYIELVKLIFIGAIMYYNDNISSDFQIIEILNTKICDYKLCEKIFDISSLVEQLKNE</sequence>
<protein>
    <submittedName>
        <fullName evidence="1">Uncharacterized protein</fullName>
    </submittedName>
</protein>
<proteinExistence type="predicted"/>
<evidence type="ECO:0000313" key="2">
    <source>
        <dbReference type="Proteomes" id="UP000035704"/>
    </source>
</evidence>
<gene>
    <name evidence="1" type="ORF">CACET_c27320</name>
</gene>
<evidence type="ECO:0000313" key="1">
    <source>
        <dbReference type="EMBL" id="AKL96177.1"/>
    </source>
</evidence>
<dbReference type="AlphaFoldDB" id="A0A0D8I8K5"/>
<dbReference type="OrthoDB" id="2082879at2"/>
<reference evidence="1 2" key="1">
    <citation type="submission" date="2014-10" db="EMBL/GenBank/DDBJ databases">
        <title>Genome sequence of Clostridium aceticum DSM 1496.</title>
        <authorList>
            <person name="Poehlein A."/>
            <person name="Schiel-Bengelsdorf B."/>
            <person name="Gottschalk G."/>
            <person name="Duerre P."/>
            <person name="Daniel R."/>
        </authorList>
    </citation>
    <scope>NUCLEOTIDE SEQUENCE [LARGE SCALE GENOMIC DNA]</scope>
    <source>
        <strain evidence="1 2">DSM 1496</strain>
    </source>
</reference>
<name>A0A0D8I8K5_9CLOT</name>
<organism evidence="1 2">
    <name type="scientific">Clostridium aceticum</name>
    <dbReference type="NCBI Taxonomy" id="84022"/>
    <lineage>
        <taxon>Bacteria</taxon>
        <taxon>Bacillati</taxon>
        <taxon>Bacillota</taxon>
        <taxon>Clostridia</taxon>
        <taxon>Eubacteriales</taxon>
        <taxon>Clostridiaceae</taxon>
        <taxon>Clostridium</taxon>
    </lineage>
</organism>
<accession>A0A0D8I8K5</accession>
<dbReference type="KEGG" id="cace:CACET_c27320"/>